<evidence type="ECO:0000313" key="2">
    <source>
        <dbReference type="EMBL" id="RVU45078.1"/>
    </source>
</evidence>
<feature type="domain" description="Arc-like DNA binding" evidence="1">
    <location>
        <begin position="3"/>
        <end position="43"/>
    </location>
</feature>
<organism evidence="2 3">
    <name type="scientific">Rubrivivax rivuli</name>
    <dbReference type="NCBI Taxonomy" id="1862385"/>
    <lineage>
        <taxon>Bacteria</taxon>
        <taxon>Pseudomonadati</taxon>
        <taxon>Pseudomonadota</taxon>
        <taxon>Betaproteobacteria</taxon>
        <taxon>Burkholderiales</taxon>
        <taxon>Sphaerotilaceae</taxon>
        <taxon>Rubrivivax</taxon>
    </lineage>
</organism>
<dbReference type="RefSeq" id="WP_128229142.1">
    <property type="nucleotide sequence ID" value="NZ_SACR01000004.1"/>
</dbReference>
<protein>
    <submittedName>
        <fullName evidence="2">Arc family DNA-binding protein</fullName>
    </submittedName>
</protein>
<dbReference type="Pfam" id="PF03869">
    <property type="entry name" value="Arc"/>
    <property type="match status" value="1"/>
</dbReference>
<dbReference type="AlphaFoldDB" id="A0A437RE97"/>
<comment type="caution">
    <text evidence="2">The sequence shown here is derived from an EMBL/GenBank/DDBJ whole genome shotgun (WGS) entry which is preliminary data.</text>
</comment>
<keyword evidence="3" id="KW-1185">Reference proteome</keyword>
<dbReference type="EMBL" id="SACR01000004">
    <property type="protein sequence ID" value="RVU45078.1"/>
    <property type="molecule type" value="Genomic_DNA"/>
</dbReference>
<accession>A0A437RE97</accession>
<dbReference type="GO" id="GO:0006355">
    <property type="term" value="P:regulation of DNA-templated transcription"/>
    <property type="evidence" value="ECO:0007669"/>
    <property type="project" value="InterPro"/>
</dbReference>
<dbReference type="SUPFAM" id="SSF47598">
    <property type="entry name" value="Ribbon-helix-helix"/>
    <property type="match status" value="1"/>
</dbReference>
<evidence type="ECO:0000313" key="3">
    <source>
        <dbReference type="Proteomes" id="UP000285575"/>
    </source>
</evidence>
<keyword evidence="2" id="KW-0238">DNA-binding</keyword>
<dbReference type="Proteomes" id="UP000285575">
    <property type="component" value="Unassembled WGS sequence"/>
</dbReference>
<dbReference type="InterPro" id="IPR005569">
    <property type="entry name" value="Arc_DNA-bd_dom"/>
</dbReference>
<gene>
    <name evidence="2" type="ORF">EOE66_13030</name>
</gene>
<dbReference type="GO" id="GO:0003677">
    <property type="term" value="F:DNA binding"/>
    <property type="evidence" value="ECO:0007669"/>
    <property type="project" value="UniProtKB-KW"/>
</dbReference>
<name>A0A437RE97_9BURK</name>
<sequence length="81" mass="8804">MNDDLFIKRMPLVIKELIAREAALNHRSVNQEAIALLEEALLHRMETQSPQRRNVLATLSGYAAQASALAAAPPLVPSSNG</sequence>
<evidence type="ECO:0000259" key="1">
    <source>
        <dbReference type="Pfam" id="PF03869"/>
    </source>
</evidence>
<proteinExistence type="predicted"/>
<reference evidence="2 3" key="1">
    <citation type="submission" date="2019-01" db="EMBL/GenBank/DDBJ databases">
        <authorList>
            <person name="Chen W.-M."/>
        </authorList>
    </citation>
    <scope>NUCLEOTIDE SEQUENCE [LARGE SCALE GENOMIC DNA]</scope>
    <source>
        <strain evidence="2 3">KYPY4</strain>
    </source>
</reference>
<dbReference type="Gene3D" id="1.10.1220.10">
    <property type="entry name" value="Met repressor-like"/>
    <property type="match status" value="1"/>
</dbReference>
<dbReference type="InterPro" id="IPR010985">
    <property type="entry name" value="Ribbon_hlx_hlx"/>
</dbReference>
<dbReference type="InterPro" id="IPR013321">
    <property type="entry name" value="Arc_rbn_hlx_hlx"/>
</dbReference>
<dbReference type="OrthoDB" id="2389872at2"/>